<dbReference type="Proteomes" id="UP000032180">
    <property type="component" value="Chromosome 1"/>
</dbReference>
<feature type="region of interest" description="Disordered" evidence="1">
    <location>
        <begin position="1"/>
        <end position="24"/>
    </location>
</feature>
<reference evidence="3" key="2">
    <citation type="submission" date="2013-12" db="EMBL/GenBank/DDBJ databases">
        <authorList>
            <person name="Yu Y."/>
            <person name="Lee S."/>
            <person name="de Baynast K."/>
            <person name="Wissotski M."/>
            <person name="Liu L."/>
            <person name="Talag J."/>
            <person name="Goicoechea J."/>
            <person name="Angelova A."/>
            <person name="Jetty R."/>
            <person name="Kudrna D."/>
            <person name="Golser W."/>
            <person name="Rivera L."/>
            <person name="Zhang J."/>
            <person name="Wing R."/>
        </authorList>
    </citation>
    <scope>NUCLEOTIDE SEQUENCE</scope>
</reference>
<dbReference type="Gramene" id="LPERR01G27870.1">
    <property type="protein sequence ID" value="LPERR01G27870.1"/>
    <property type="gene ID" value="LPERR01G27870"/>
</dbReference>
<dbReference type="AlphaFoldDB" id="A0A0D9V675"/>
<evidence type="ECO:0000256" key="1">
    <source>
        <dbReference type="SAM" id="MobiDB-lite"/>
    </source>
</evidence>
<reference evidence="2" key="3">
    <citation type="submission" date="2015-04" db="UniProtKB">
        <authorList>
            <consortium name="EnsemblPlants"/>
        </authorList>
    </citation>
    <scope>IDENTIFICATION</scope>
</reference>
<reference evidence="2 3" key="1">
    <citation type="submission" date="2012-08" db="EMBL/GenBank/DDBJ databases">
        <title>Oryza genome evolution.</title>
        <authorList>
            <person name="Wing R.A."/>
        </authorList>
    </citation>
    <scope>NUCLEOTIDE SEQUENCE</scope>
</reference>
<keyword evidence="3" id="KW-1185">Reference proteome</keyword>
<accession>A0A0D9V675</accession>
<protein>
    <submittedName>
        <fullName evidence="2">Uncharacterized protein</fullName>
    </submittedName>
</protein>
<sequence>MATEHRPQEIGLRDHVMSGRSMNKLRTPGHLGPALLSSLQPVNQIKLGKTCGVVGPRNSWLKISRGGISAAAGEQMEILAVTGDWTGWVGVASEQAGVEPTRFGRSRLHAWNAGEAVGVDAWLPQAHKRMRHDPAATSHIATNNCSVPHFCCCGAGRGVLARYCPEAYNSRALTALCGMDLHIPRTELWRYIGLIDNGAKRKHAPLCLLARLSHAVQVSSDYYTLCSRTPEPKSFSAYSRAAGNAKCKEDFMYSTMKASQALGEHIMRCGLSASHESNSSYLWT</sequence>
<feature type="compositionally biased region" description="Basic and acidic residues" evidence="1">
    <location>
        <begin position="1"/>
        <end position="17"/>
    </location>
</feature>
<name>A0A0D9V675_9ORYZ</name>
<organism evidence="2 3">
    <name type="scientific">Leersia perrieri</name>
    <dbReference type="NCBI Taxonomy" id="77586"/>
    <lineage>
        <taxon>Eukaryota</taxon>
        <taxon>Viridiplantae</taxon>
        <taxon>Streptophyta</taxon>
        <taxon>Embryophyta</taxon>
        <taxon>Tracheophyta</taxon>
        <taxon>Spermatophyta</taxon>
        <taxon>Magnoliopsida</taxon>
        <taxon>Liliopsida</taxon>
        <taxon>Poales</taxon>
        <taxon>Poaceae</taxon>
        <taxon>BOP clade</taxon>
        <taxon>Oryzoideae</taxon>
        <taxon>Oryzeae</taxon>
        <taxon>Oryzinae</taxon>
        <taxon>Leersia</taxon>
    </lineage>
</organism>
<proteinExistence type="predicted"/>
<evidence type="ECO:0000313" key="2">
    <source>
        <dbReference type="EnsemblPlants" id="LPERR01G27870.1"/>
    </source>
</evidence>
<dbReference type="HOGENOM" id="CLU_981271_0_0_1"/>
<dbReference type="EnsemblPlants" id="LPERR01G27870.1">
    <property type="protein sequence ID" value="LPERR01G27870.1"/>
    <property type="gene ID" value="LPERR01G27870"/>
</dbReference>
<evidence type="ECO:0000313" key="3">
    <source>
        <dbReference type="Proteomes" id="UP000032180"/>
    </source>
</evidence>